<dbReference type="AlphaFoldDB" id="A0A1G2E1K2"/>
<organism evidence="1 2">
    <name type="scientific">Candidatus Nealsonbacteria bacterium RIFCSPHIGHO2_01_FULL_38_55</name>
    <dbReference type="NCBI Taxonomy" id="1801664"/>
    <lineage>
        <taxon>Bacteria</taxon>
        <taxon>Candidatus Nealsoniibacteriota</taxon>
    </lineage>
</organism>
<sequence>MDIANIANKNYCHDCGKKIGIEGEEIKNGVLLIYEDNGDKINIFKCNGCFKNKPGLTNYKQCEIYSRVVGYLRPVQQWNIGKKTEYSERKEYAAQI</sequence>
<evidence type="ECO:0000313" key="2">
    <source>
        <dbReference type="Proteomes" id="UP000177360"/>
    </source>
</evidence>
<dbReference type="GO" id="GO:0008998">
    <property type="term" value="F:ribonucleoside-triphosphate reductase (thioredoxin) activity"/>
    <property type="evidence" value="ECO:0007669"/>
    <property type="project" value="InterPro"/>
</dbReference>
<dbReference type="GO" id="GO:0006260">
    <property type="term" value="P:DNA replication"/>
    <property type="evidence" value="ECO:0007669"/>
    <property type="project" value="InterPro"/>
</dbReference>
<dbReference type="EMBL" id="MHLZ01000029">
    <property type="protein sequence ID" value="OGZ19519.1"/>
    <property type="molecule type" value="Genomic_DNA"/>
</dbReference>
<reference evidence="1 2" key="1">
    <citation type="journal article" date="2016" name="Nat. Commun.">
        <title>Thousands of microbial genomes shed light on interconnected biogeochemical processes in an aquifer system.</title>
        <authorList>
            <person name="Anantharaman K."/>
            <person name="Brown C.T."/>
            <person name="Hug L.A."/>
            <person name="Sharon I."/>
            <person name="Castelle C.J."/>
            <person name="Probst A.J."/>
            <person name="Thomas B.C."/>
            <person name="Singh A."/>
            <person name="Wilkins M.J."/>
            <person name="Karaoz U."/>
            <person name="Brodie E.L."/>
            <person name="Williams K.H."/>
            <person name="Hubbard S.S."/>
            <person name="Banfield J.F."/>
        </authorList>
    </citation>
    <scope>NUCLEOTIDE SEQUENCE [LARGE SCALE GENOMIC DNA]</scope>
</reference>
<proteinExistence type="predicted"/>
<dbReference type="Pfam" id="PF13597">
    <property type="entry name" value="NRDD"/>
    <property type="match status" value="1"/>
</dbReference>
<dbReference type="Proteomes" id="UP000177360">
    <property type="component" value="Unassembled WGS sequence"/>
</dbReference>
<dbReference type="InterPro" id="IPR012833">
    <property type="entry name" value="NrdD"/>
</dbReference>
<evidence type="ECO:0000313" key="1">
    <source>
        <dbReference type="EMBL" id="OGZ19519.1"/>
    </source>
</evidence>
<protein>
    <submittedName>
        <fullName evidence="1">Uncharacterized protein</fullName>
    </submittedName>
</protein>
<gene>
    <name evidence="1" type="ORF">A2626_03425</name>
</gene>
<name>A0A1G2E1K2_9BACT</name>
<accession>A0A1G2E1K2</accession>
<comment type="caution">
    <text evidence="1">The sequence shown here is derived from an EMBL/GenBank/DDBJ whole genome shotgun (WGS) entry which is preliminary data.</text>
</comment>